<proteinExistence type="predicted"/>
<evidence type="ECO:0000259" key="1">
    <source>
        <dbReference type="PROSITE" id="PS50995"/>
    </source>
</evidence>
<dbReference type="PROSITE" id="PS50995">
    <property type="entry name" value="HTH_MARR_2"/>
    <property type="match status" value="1"/>
</dbReference>
<dbReference type="PANTHER" id="PTHR33164">
    <property type="entry name" value="TRANSCRIPTIONAL REGULATOR, MARR FAMILY"/>
    <property type="match status" value="1"/>
</dbReference>
<dbReference type="Pfam" id="PF12802">
    <property type="entry name" value="MarR_2"/>
    <property type="match status" value="1"/>
</dbReference>
<evidence type="ECO:0000313" key="3">
    <source>
        <dbReference type="Proteomes" id="UP000635606"/>
    </source>
</evidence>
<dbReference type="PANTHER" id="PTHR33164:SF106">
    <property type="entry name" value="TRANSCRIPTIONAL REGULATORY PROTEIN"/>
    <property type="match status" value="1"/>
</dbReference>
<dbReference type="InterPro" id="IPR036388">
    <property type="entry name" value="WH-like_DNA-bd_sf"/>
</dbReference>
<dbReference type="GO" id="GO:0006950">
    <property type="term" value="P:response to stress"/>
    <property type="evidence" value="ECO:0007669"/>
    <property type="project" value="TreeGrafter"/>
</dbReference>
<evidence type="ECO:0000313" key="2">
    <source>
        <dbReference type="EMBL" id="GIJ69602.1"/>
    </source>
</evidence>
<dbReference type="Gene3D" id="1.10.10.10">
    <property type="entry name" value="Winged helix-like DNA-binding domain superfamily/Winged helix DNA-binding domain"/>
    <property type="match status" value="1"/>
</dbReference>
<feature type="domain" description="HTH marR-type" evidence="1">
    <location>
        <begin position="7"/>
        <end position="147"/>
    </location>
</feature>
<dbReference type="AlphaFoldDB" id="A0A8J3ZSZ0"/>
<dbReference type="GO" id="GO:0003700">
    <property type="term" value="F:DNA-binding transcription factor activity"/>
    <property type="evidence" value="ECO:0007669"/>
    <property type="project" value="InterPro"/>
</dbReference>
<dbReference type="Proteomes" id="UP000635606">
    <property type="component" value="Unassembled WGS sequence"/>
</dbReference>
<dbReference type="InterPro" id="IPR039422">
    <property type="entry name" value="MarR/SlyA-like"/>
</dbReference>
<accession>A0A8J3ZSZ0</accession>
<dbReference type="InterPro" id="IPR000835">
    <property type="entry name" value="HTH_MarR-typ"/>
</dbReference>
<dbReference type="SMART" id="SM00347">
    <property type="entry name" value="HTH_MARR"/>
    <property type="match status" value="1"/>
</dbReference>
<gene>
    <name evidence="2" type="ORF">Voc01_045190</name>
</gene>
<sequence>MTEQVERAQIMAELVKALQTFTVESDVFVEVFARAHGLGRTDMNAIMWISTGSRTGTPVTVGELAARLGLGAPATSALVDRLEAVGHVERTRDPNDRRRVTIEMQPQALELASAYFQPLGRTMADAVADMSDSDLRTTAEVVRKLMEAVVRARTNAAATRPEP</sequence>
<dbReference type="RefSeq" id="WP_239160408.1">
    <property type="nucleotide sequence ID" value="NZ_BOPH01000065.1"/>
</dbReference>
<organism evidence="2 3">
    <name type="scientific">Virgisporangium ochraceum</name>
    <dbReference type="NCBI Taxonomy" id="65505"/>
    <lineage>
        <taxon>Bacteria</taxon>
        <taxon>Bacillati</taxon>
        <taxon>Actinomycetota</taxon>
        <taxon>Actinomycetes</taxon>
        <taxon>Micromonosporales</taxon>
        <taxon>Micromonosporaceae</taxon>
        <taxon>Virgisporangium</taxon>
    </lineage>
</organism>
<name>A0A8J3ZSZ0_9ACTN</name>
<keyword evidence="3" id="KW-1185">Reference proteome</keyword>
<dbReference type="EMBL" id="BOPH01000065">
    <property type="protein sequence ID" value="GIJ69602.1"/>
    <property type="molecule type" value="Genomic_DNA"/>
</dbReference>
<protein>
    <recommendedName>
        <fullName evidence="1">HTH marR-type domain-containing protein</fullName>
    </recommendedName>
</protein>
<dbReference type="SUPFAM" id="SSF46785">
    <property type="entry name" value="Winged helix' DNA-binding domain"/>
    <property type="match status" value="1"/>
</dbReference>
<comment type="caution">
    <text evidence="2">The sequence shown here is derived from an EMBL/GenBank/DDBJ whole genome shotgun (WGS) entry which is preliminary data.</text>
</comment>
<reference evidence="2" key="1">
    <citation type="submission" date="2021-01" db="EMBL/GenBank/DDBJ databases">
        <title>Whole genome shotgun sequence of Virgisporangium ochraceum NBRC 16418.</title>
        <authorList>
            <person name="Komaki H."/>
            <person name="Tamura T."/>
        </authorList>
    </citation>
    <scope>NUCLEOTIDE SEQUENCE</scope>
    <source>
        <strain evidence="2">NBRC 16418</strain>
    </source>
</reference>
<dbReference type="InterPro" id="IPR036390">
    <property type="entry name" value="WH_DNA-bd_sf"/>
</dbReference>
<dbReference type="PRINTS" id="PR00598">
    <property type="entry name" value="HTHMARR"/>
</dbReference>